<dbReference type="Pfam" id="PF08393">
    <property type="entry name" value="DHC_N2"/>
    <property type="match status" value="2"/>
</dbReference>
<dbReference type="GO" id="GO:0045505">
    <property type="term" value="F:dynein intermediate chain binding"/>
    <property type="evidence" value="ECO:0007669"/>
    <property type="project" value="InterPro"/>
</dbReference>
<dbReference type="InterPro" id="IPR026983">
    <property type="entry name" value="DHC"/>
</dbReference>
<evidence type="ECO:0000256" key="2">
    <source>
        <dbReference type="SAM" id="MobiDB-lite"/>
    </source>
</evidence>
<dbReference type="GO" id="GO:0051959">
    <property type="term" value="F:dynein light intermediate chain binding"/>
    <property type="evidence" value="ECO:0007669"/>
    <property type="project" value="InterPro"/>
</dbReference>
<sequence>MSADQIFLKSKRGPDRVKRPCCEPLTGGLECCKHHFHCWPNRHRFEALLRLNPNTSTPIPTCSILRVNSWMDSDFQDLNSEAITVKVDETWKEISNWLVFFKQSQKKAEQETAKSAGKAGRRRPGEEEPGKRESPTVQLCSALMEQIEDFKEHLPLVSIFCHPGIRARHWDQMAEIVGYDLAPYTRLTLRGILAQDLAPHLEEFESISSGWSKRWEERLLRMQDTIDEWLKVQAQWLYLEPIFSSQDILQQIPEEGRLFQIVDKTWKDVMRHCIKDPKVLKATSLNGLLQKLQESNDLLESIMKGLNNYLEEKRLFFPR</sequence>
<evidence type="ECO:0000313" key="4">
    <source>
        <dbReference type="EMBL" id="TNN26093.1"/>
    </source>
</evidence>
<name>A0A4Z2EBJ0_9TELE</name>
<dbReference type="Proteomes" id="UP000314294">
    <property type="component" value="Unassembled WGS sequence"/>
</dbReference>
<dbReference type="FunFam" id="1.20.140.100:FF:000001">
    <property type="entry name" value="dynein heavy chain 17, axonemal"/>
    <property type="match status" value="1"/>
</dbReference>
<comment type="caution">
    <text evidence="4">The sequence shown here is derived from an EMBL/GenBank/DDBJ whole genome shotgun (WGS) entry which is preliminary data.</text>
</comment>
<dbReference type="EMBL" id="SRLO01011003">
    <property type="protein sequence ID" value="TNN26093.1"/>
    <property type="molecule type" value="Genomic_DNA"/>
</dbReference>
<evidence type="ECO:0000313" key="5">
    <source>
        <dbReference type="Proteomes" id="UP000314294"/>
    </source>
</evidence>
<dbReference type="OrthoDB" id="5593012at2759"/>
<feature type="region of interest" description="Disordered" evidence="2">
    <location>
        <begin position="110"/>
        <end position="136"/>
    </location>
</feature>
<dbReference type="GO" id="GO:0030286">
    <property type="term" value="C:dynein complex"/>
    <property type="evidence" value="ECO:0007669"/>
    <property type="project" value="InterPro"/>
</dbReference>
<comment type="similarity">
    <text evidence="1">Belongs to the dynein heavy chain family.</text>
</comment>
<feature type="domain" description="Dynein heavy chain linker" evidence="3">
    <location>
        <begin position="213"/>
        <end position="319"/>
    </location>
</feature>
<dbReference type="PANTHER" id="PTHR22878">
    <property type="entry name" value="DYNEIN HEAVY CHAIN 6, AXONEMAL-LIKE-RELATED"/>
    <property type="match status" value="1"/>
</dbReference>
<gene>
    <name evidence="4" type="primary">Dnah12</name>
    <name evidence="4" type="ORF">EYF80_063771</name>
</gene>
<feature type="compositionally biased region" description="Basic and acidic residues" evidence="2">
    <location>
        <begin position="123"/>
        <end position="134"/>
    </location>
</feature>
<dbReference type="InterPro" id="IPR013602">
    <property type="entry name" value="Dynein_heavy_linker"/>
</dbReference>
<dbReference type="AlphaFoldDB" id="A0A4Z2EBJ0"/>
<dbReference type="Gene3D" id="1.20.140.100">
    <property type="entry name" value="Dynein heavy chain, N-terminal domain 2"/>
    <property type="match status" value="1"/>
</dbReference>
<dbReference type="PANTHER" id="PTHR22878:SF70">
    <property type="entry name" value="DYNEIN HEAVY CHAIN 2, AXONEMAL"/>
    <property type="match status" value="1"/>
</dbReference>
<proteinExistence type="inferred from homology"/>
<keyword evidence="5" id="KW-1185">Reference proteome</keyword>
<protein>
    <submittedName>
        <fullName evidence="4">Dynein heavy chain 12, axonemal</fullName>
    </submittedName>
</protein>
<feature type="domain" description="Dynein heavy chain linker" evidence="3">
    <location>
        <begin position="67"/>
        <end position="209"/>
    </location>
</feature>
<dbReference type="InterPro" id="IPR042222">
    <property type="entry name" value="Dynein_2_N"/>
</dbReference>
<organism evidence="4 5">
    <name type="scientific">Liparis tanakae</name>
    <name type="common">Tanaka's snailfish</name>
    <dbReference type="NCBI Taxonomy" id="230148"/>
    <lineage>
        <taxon>Eukaryota</taxon>
        <taxon>Metazoa</taxon>
        <taxon>Chordata</taxon>
        <taxon>Craniata</taxon>
        <taxon>Vertebrata</taxon>
        <taxon>Euteleostomi</taxon>
        <taxon>Actinopterygii</taxon>
        <taxon>Neopterygii</taxon>
        <taxon>Teleostei</taxon>
        <taxon>Neoteleostei</taxon>
        <taxon>Acanthomorphata</taxon>
        <taxon>Eupercaria</taxon>
        <taxon>Perciformes</taxon>
        <taxon>Cottioidei</taxon>
        <taxon>Cottales</taxon>
        <taxon>Liparidae</taxon>
        <taxon>Liparis</taxon>
    </lineage>
</organism>
<evidence type="ECO:0000256" key="1">
    <source>
        <dbReference type="ARBA" id="ARBA00008887"/>
    </source>
</evidence>
<evidence type="ECO:0000259" key="3">
    <source>
        <dbReference type="Pfam" id="PF08393"/>
    </source>
</evidence>
<accession>A0A4Z2EBJ0</accession>
<reference evidence="4 5" key="1">
    <citation type="submission" date="2019-03" db="EMBL/GenBank/DDBJ databases">
        <title>First draft genome of Liparis tanakae, snailfish: a comprehensive survey of snailfish specific genes.</title>
        <authorList>
            <person name="Kim W."/>
            <person name="Song I."/>
            <person name="Jeong J.-H."/>
            <person name="Kim D."/>
            <person name="Kim S."/>
            <person name="Ryu S."/>
            <person name="Song J.Y."/>
            <person name="Lee S.K."/>
        </authorList>
    </citation>
    <scope>NUCLEOTIDE SEQUENCE [LARGE SCALE GENOMIC DNA]</scope>
    <source>
        <tissue evidence="4">Muscle</tissue>
    </source>
</reference>
<dbReference type="GO" id="GO:0007018">
    <property type="term" value="P:microtubule-based movement"/>
    <property type="evidence" value="ECO:0007669"/>
    <property type="project" value="InterPro"/>
</dbReference>